<reference evidence="7" key="1">
    <citation type="submission" date="2023-05" db="EMBL/GenBank/DDBJ databases">
        <authorList>
            <person name="Huff M."/>
        </authorList>
    </citation>
    <scope>NUCLEOTIDE SEQUENCE</scope>
</reference>
<dbReference type="Proteomes" id="UP000834106">
    <property type="component" value="Chromosome 9"/>
</dbReference>
<evidence type="ECO:0000313" key="8">
    <source>
        <dbReference type="Proteomes" id="UP000834106"/>
    </source>
</evidence>
<evidence type="ECO:0000313" key="7">
    <source>
        <dbReference type="EMBL" id="CAI9768754.1"/>
    </source>
</evidence>
<dbReference type="InterPro" id="IPR007650">
    <property type="entry name" value="Zf-FLZ_dom"/>
</dbReference>
<feature type="domain" description="FLZ-type" evidence="6">
    <location>
        <begin position="284"/>
        <end position="328"/>
    </location>
</feature>
<name>A0AAD1ZG62_9LAMI</name>
<comment type="similarity">
    <text evidence="1">Belongs to the FLZ family.</text>
</comment>
<dbReference type="PANTHER" id="PTHR46443">
    <property type="entry name" value="FCS-LIKE ZINC FINGER 8"/>
    <property type="match status" value="1"/>
</dbReference>
<evidence type="ECO:0000259" key="6">
    <source>
        <dbReference type="PROSITE" id="PS51795"/>
    </source>
</evidence>
<dbReference type="PANTHER" id="PTHR46443:SF3">
    <property type="entry name" value="PROTEIN MARD1"/>
    <property type="match status" value="1"/>
</dbReference>
<gene>
    <name evidence="7" type="ORF">FPE_LOCUS16184</name>
</gene>
<dbReference type="EMBL" id="OU503044">
    <property type="protein sequence ID" value="CAI9768754.1"/>
    <property type="molecule type" value="Genomic_DNA"/>
</dbReference>
<dbReference type="Pfam" id="PF04570">
    <property type="entry name" value="zf-FLZ"/>
    <property type="match status" value="1"/>
</dbReference>
<evidence type="ECO:0000256" key="2">
    <source>
        <dbReference type="ARBA" id="ARBA00022723"/>
    </source>
</evidence>
<evidence type="ECO:0000256" key="5">
    <source>
        <dbReference type="SAM" id="MobiDB-lite"/>
    </source>
</evidence>
<evidence type="ECO:0000256" key="3">
    <source>
        <dbReference type="ARBA" id="ARBA00022771"/>
    </source>
</evidence>
<feature type="zinc finger region" description="FLZ-type" evidence="4">
    <location>
        <begin position="284"/>
        <end position="328"/>
    </location>
</feature>
<keyword evidence="2" id="KW-0479">Metal-binding</keyword>
<accession>A0AAD1ZG62</accession>
<dbReference type="PROSITE" id="PS51795">
    <property type="entry name" value="ZF_FLZ"/>
    <property type="match status" value="1"/>
</dbReference>
<dbReference type="GO" id="GO:0008270">
    <property type="term" value="F:zinc ion binding"/>
    <property type="evidence" value="ECO:0007669"/>
    <property type="project" value="UniProtKB-KW"/>
</dbReference>
<dbReference type="InterPro" id="IPR044593">
    <property type="entry name" value="FLZ8/MARD1"/>
</dbReference>
<evidence type="ECO:0000256" key="4">
    <source>
        <dbReference type="PROSITE-ProRule" id="PRU01131"/>
    </source>
</evidence>
<keyword evidence="3" id="KW-0863">Zinc-finger</keyword>
<protein>
    <recommendedName>
        <fullName evidence="6">FLZ-type domain-containing protein</fullName>
    </recommendedName>
</protein>
<evidence type="ECO:0000256" key="1">
    <source>
        <dbReference type="ARBA" id="ARBA00009374"/>
    </source>
</evidence>
<feature type="compositionally biased region" description="Polar residues" evidence="5">
    <location>
        <begin position="197"/>
        <end position="215"/>
    </location>
</feature>
<feature type="region of interest" description="Disordered" evidence="5">
    <location>
        <begin position="118"/>
        <end position="216"/>
    </location>
</feature>
<proteinExistence type="inferred from homology"/>
<sequence length="335" mass="37067">MLRNRSRAVSSKQGVMGPPRFFNGFSTKTVFDSESLISPKSILDSQISSSFHNPFGYDKNLSKPTNYIPEINNKLKLEGIGVALIDTINYQENVEDVSKPISRMIMFGTELRVKIPSDHHIHPSAPSSSEYPTSPADFGIKTRNSPVLSPFSPPSAESPKSVTGFGIKRQYSPVLGPPPPHSAAESPKSPADFGIKTRNSPFSSPNSGIEANNSPRKAFTKQLSFKEMELSEDYTCVITHGPNPKTTHIFDNCIIESCCGVVKLSEKETKSGFSRKFSYSPSMNFLSFCYTCKDSLGQGKDIYMYRGEKAFCSHECRGQEMFSEGTKNSELDFPF</sequence>
<dbReference type="AlphaFoldDB" id="A0AAD1ZG62"/>
<organism evidence="7 8">
    <name type="scientific">Fraxinus pennsylvanica</name>
    <dbReference type="NCBI Taxonomy" id="56036"/>
    <lineage>
        <taxon>Eukaryota</taxon>
        <taxon>Viridiplantae</taxon>
        <taxon>Streptophyta</taxon>
        <taxon>Embryophyta</taxon>
        <taxon>Tracheophyta</taxon>
        <taxon>Spermatophyta</taxon>
        <taxon>Magnoliopsida</taxon>
        <taxon>eudicotyledons</taxon>
        <taxon>Gunneridae</taxon>
        <taxon>Pentapetalae</taxon>
        <taxon>asterids</taxon>
        <taxon>lamiids</taxon>
        <taxon>Lamiales</taxon>
        <taxon>Oleaceae</taxon>
        <taxon>Oleeae</taxon>
        <taxon>Fraxinus</taxon>
    </lineage>
</organism>
<keyword evidence="3" id="KW-0862">Zinc</keyword>
<keyword evidence="8" id="KW-1185">Reference proteome</keyword>